<keyword evidence="14 16" id="KW-0460">Magnesium</keyword>
<dbReference type="FunFam" id="1.10.1520.10:FF:000001">
    <property type="entry name" value="Ribonuclease 3"/>
    <property type="match status" value="1"/>
</dbReference>
<dbReference type="SMART" id="SM00358">
    <property type="entry name" value="DSRM"/>
    <property type="match status" value="1"/>
</dbReference>
<dbReference type="GO" id="GO:0008033">
    <property type="term" value="P:tRNA processing"/>
    <property type="evidence" value="ECO:0007669"/>
    <property type="project" value="UniProtKB-KW"/>
</dbReference>
<dbReference type="InterPro" id="IPR011907">
    <property type="entry name" value="RNase_III"/>
</dbReference>
<evidence type="ECO:0000256" key="10">
    <source>
        <dbReference type="ARBA" id="ARBA00022722"/>
    </source>
</evidence>
<evidence type="ECO:0000256" key="13">
    <source>
        <dbReference type="ARBA" id="ARBA00022801"/>
    </source>
</evidence>
<keyword evidence="15 16" id="KW-0694">RNA-binding</keyword>
<evidence type="ECO:0000259" key="18">
    <source>
        <dbReference type="PROSITE" id="PS50142"/>
    </source>
</evidence>
<evidence type="ECO:0000313" key="19">
    <source>
        <dbReference type="EMBL" id="ENW03628.1"/>
    </source>
</evidence>
<dbReference type="EMBL" id="APQL01000011">
    <property type="protein sequence ID" value="ENW03628.1"/>
    <property type="molecule type" value="Genomic_DNA"/>
</dbReference>
<feature type="active site" evidence="16">
    <location>
        <position position="51"/>
    </location>
</feature>
<evidence type="ECO:0000256" key="8">
    <source>
        <dbReference type="ARBA" id="ARBA00022664"/>
    </source>
</evidence>
<name>N9DZK0_9GAMM</name>
<dbReference type="AlphaFoldDB" id="N9DZK0"/>
<dbReference type="SMART" id="SM00535">
    <property type="entry name" value="RIBOc"/>
    <property type="match status" value="1"/>
</dbReference>
<dbReference type="SUPFAM" id="SSF69065">
    <property type="entry name" value="RNase III domain-like"/>
    <property type="match status" value="1"/>
</dbReference>
<protein>
    <recommendedName>
        <fullName evidence="16">Ribonuclease 3</fullName>
        <ecNumber evidence="16">3.1.26.3</ecNumber>
    </recommendedName>
    <alternativeName>
        <fullName evidence="16">Ribonuclease III</fullName>
        <shortName evidence="16">RNase III</shortName>
    </alternativeName>
</protein>
<accession>N9DZK0</accession>
<evidence type="ECO:0000256" key="3">
    <source>
        <dbReference type="ARBA" id="ARBA00004496"/>
    </source>
</evidence>
<dbReference type="GO" id="GO:0005737">
    <property type="term" value="C:cytoplasm"/>
    <property type="evidence" value="ECO:0007669"/>
    <property type="project" value="UniProtKB-SubCell"/>
</dbReference>
<feature type="active site" evidence="16">
    <location>
        <position position="123"/>
    </location>
</feature>
<evidence type="ECO:0000256" key="12">
    <source>
        <dbReference type="ARBA" id="ARBA00022759"/>
    </source>
</evidence>
<dbReference type="RefSeq" id="WP_005062582.1">
    <property type="nucleotide sequence ID" value="NZ_KB849766.1"/>
</dbReference>
<dbReference type="PROSITE" id="PS00517">
    <property type="entry name" value="RNASE_3_1"/>
    <property type="match status" value="1"/>
</dbReference>
<proteinExistence type="inferred from homology"/>
<dbReference type="PANTHER" id="PTHR11207:SF0">
    <property type="entry name" value="RIBONUCLEASE 3"/>
    <property type="match status" value="1"/>
</dbReference>
<comment type="cofactor">
    <cofactor evidence="2 16">
        <name>Mg(2+)</name>
        <dbReference type="ChEBI" id="CHEBI:18420"/>
    </cofactor>
</comment>
<evidence type="ECO:0000256" key="7">
    <source>
        <dbReference type="ARBA" id="ARBA00022552"/>
    </source>
</evidence>
<dbReference type="InterPro" id="IPR014720">
    <property type="entry name" value="dsRBD_dom"/>
</dbReference>
<evidence type="ECO:0000256" key="11">
    <source>
        <dbReference type="ARBA" id="ARBA00022723"/>
    </source>
</evidence>
<dbReference type="InterPro" id="IPR000999">
    <property type="entry name" value="RNase_III_dom"/>
</dbReference>
<dbReference type="HOGENOM" id="CLU_000907_1_1_6"/>
<dbReference type="FunFam" id="3.30.160.20:FF:000003">
    <property type="entry name" value="Ribonuclease 3"/>
    <property type="match status" value="1"/>
</dbReference>
<sequence length="231" mass="26205">MTKNLPNKLSDARLQARIGYEFKQVDLLKLALTHRSVSHKHNYERLEFLGDSLLGMIIANYLYLSYPLENEGRLTRMRATLVRQEALGKIANDLQLSRSLILSTGELKSGGHHRESILADTVEAIIGAIYLDSNDLNQLQSIVLKWYEPYLDHIEPTDQLKDPKSRLQEYLQARKKPLPVYEVVDIQGDAPNQHFKVECDVAGLPKIIGEGSSRRFAEQTAAAEILKLLEQ</sequence>
<dbReference type="Pfam" id="PF00035">
    <property type="entry name" value="dsrm"/>
    <property type="match status" value="1"/>
</dbReference>
<keyword evidence="8 16" id="KW-0507">mRNA processing</keyword>
<keyword evidence="20" id="KW-1185">Reference proteome</keyword>
<evidence type="ECO:0000313" key="20">
    <source>
        <dbReference type="Proteomes" id="UP000017670"/>
    </source>
</evidence>
<dbReference type="STRING" id="262668.GCA_000931715_02598"/>
<dbReference type="Pfam" id="PF14622">
    <property type="entry name" value="Ribonucleas_3_3"/>
    <property type="match status" value="1"/>
</dbReference>
<comment type="caution">
    <text evidence="19">The sequence shown here is derived from an EMBL/GenBank/DDBJ whole genome shotgun (WGS) entry which is preliminary data.</text>
</comment>
<dbReference type="PROSITE" id="PS50142">
    <property type="entry name" value="RNASE_3_2"/>
    <property type="match status" value="1"/>
</dbReference>
<gene>
    <name evidence="16" type="primary">rnc</name>
    <name evidence="19" type="ORF">F933_03028</name>
</gene>
<dbReference type="InterPro" id="IPR036389">
    <property type="entry name" value="RNase_III_sf"/>
</dbReference>
<dbReference type="NCBIfam" id="TIGR02191">
    <property type="entry name" value="RNaseIII"/>
    <property type="match status" value="1"/>
</dbReference>
<dbReference type="SUPFAM" id="SSF54768">
    <property type="entry name" value="dsRNA-binding domain-like"/>
    <property type="match status" value="1"/>
</dbReference>
<feature type="binding site" evidence="16">
    <location>
        <position position="47"/>
    </location>
    <ligand>
        <name>Mg(2+)</name>
        <dbReference type="ChEBI" id="CHEBI:18420"/>
    </ligand>
</feature>
<dbReference type="GO" id="GO:0006397">
    <property type="term" value="P:mRNA processing"/>
    <property type="evidence" value="ECO:0007669"/>
    <property type="project" value="UniProtKB-UniRule"/>
</dbReference>
<dbReference type="GO" id="GO:0019843">
    <property type="term" value="F:rRNA binding"/>
    <property type="evidence" value="ECO:0007669"/>
    <property type="project" value="UniProtKB-KW"/>
</dbReference>
<dbReference type="PATRIC" id="fig|1217648.3.peg.2945"/>
<keyword evidence="10 16" id="KW-0540">Nuclease</keyword>
<evidence type="ECO:0000256" key="1">
    <source>
        <dbReference type="ARBA" id="ARBA00000109"/>
    </source>
</evidence>
<dbReference type="GO" id="GO:0046872">
    <property type="term" value="F:metal ion binding"/>
    <property type="evidence" value="ECO:0007669"/>
    <property type="project" value="UniProtKB-KW"/>
</dbReference>
<evidence type="ECO:0000256" key="15">
    <source>
        <dbReference type="ARBA" id="ARBA00022884"/>
    </source>
</evidence>
<evidence type="ECO:0000256" key="4">
    <source>
        <dbReference type="ARBA" id="ARBA00010183"/>
    </source>
</evidence>
<dbReference type="GO" id="GO:0010468">
    <property type="term" value="P:regulation of gene expression"/>
    <property type="evidence" value="ECO:0007669"/>
    <property type="project" value="TreeGrafter"/>
</dbReference>
<evidence type="ECO:0000256" key="5">
    <source>
        <dbReference type="ARBA" id="ARBA00011738"/>
    </source>
</evidence>
<dbReference type="Proteomes" id="UP000017670">
    <property type="component" value="Unassembled WGS sequence"/>
</dbReference>
<feature type="domain" description="RNase III" evidence="18">
    <location>
        <begin position="11"/>
        <end position="134"/>
    </location>
</feature>
<dbReference type="eggNOG" id="COG0571">
    <property type="taxonomic scope" value="Bacteria"/>
</dbReference>
<organism evidence="19 20">
    <name type="scientific">Acinetobacter beijerinckii CIP 110307</name>
    <dbReference type="NCBI Taxonomy" id="1217648"/>
    <lineage>
        <taxon>Bacteria</taxon>
        <taxon>Pseudomonadati</taxon>
        <taxon>Pseudomonadota</taxon>
        <taxon>Gammaproteobacteria</taxon>
        <taxon>Moraxellales</taxon>
        <taxon>Moraxellaceae</taxon>
        <taxon>Acinetobacter</taxon>
    </lineage>
</organism>
<dbReference type="GO" id="GO:0006364">
    <property type="term" value="P:rRNA processing"/>
    <property type="evidence" value="ECO:0007669"/>
    <property type="project" value="UniProtKB-UniRule"/>
</dbReference>
<comment type="function">
    <text evidence="16">Digests double-stranded RNA. Involved in the processing of primary rRNA transcript to yield the immediate precursors to the large and small rRNAs (23S and 16S). Processes some mRNAs, and tRNAs when they are encoded in the rRNA operon. Processes pre-crRNA and tracrRNA of type II CRISPR loci if present in the organism.</text>
</comment>
<reference evidence="19 20" key="1">
    <citation type="submission" date="2013-02" db="EMBL/GenBank/DDBJ databases">
        <title>The Genome Sequence of Acinetobacter beijerinckii CIP 110307.</title>
        <authorList>
            <consortium name="The Broad Institute Genome Sequencing Platform"/>
            <consortium name="The Broad Institute Genome Sequencing Center for Infectious Disease"/>
            <person name="Cerqueira G."/>
            <person name="Feldgarden M."/>
            <person name="Courvalin P."/>
            <person name="Perichon B."/>
            <person name="Grillot-Courvalin C."/>
            <person name="Clermont D."/>
            <person name="Rocha E."/>
            <person name="Yoon E.-J."/>
            <person name="Nemec A."/>
            <person name="Walker B."/>
            <person name="Young S.K."/>
            <person name="Zeng Q."/>
            <person name="Gargeya S."/>
            <person name="Fitzgerald M."/>
            <person name="Haas B."/>
            <person name="Abouelleil A."/>
            <person name="Alvarado L."/>
            <person name="Arachchi H.M."/>
            <person name="Berlin A.M."/>
            <person name="Chapman S.B."/>
            <person name="Dewar J."/>
            <person name="Goldberg J."/>
            <person name="Griggs A."/>
            <person name="Gujja S."/>
            <person name="Hansen M."/>
            <person name="Howarth C."/>
            <person name="Imamovic A."/>
            <person name="Larimer J."/>
            <person name="McCowan C."/>
            <person name="Murphy C."/>
            <person name="Neiman D."/>
            <person name="Pearson M."/>
            <person name="Priest M."/>
            <person name="Roberts A."/>
            <person name="Saif S."/>
            <person name="Shea T."/>
            <person name="Sisk P."/>
            <person name="Sykes S."/>
            <person name="Wortman J."/>
            <person name="Nusbaum C."/>
            <person name="Birren B."/>
        </authorList>
    </citation>
    <scope>NUCLEOTIDE SEQUENCE [LARGE SCALE GENOMIC DNA]</scope>
    <source>
        <strain evidence="19 20">CIP 110307</strain>
    </source>
</reference>
<keyword evidence="7 16" id="KW-0698">rRNA processing</keyword>
<evidence type="ECO:0000256" key="6">
    <source>
        <dbReference type="ARBA" id="ARBA00022490"/>
    </source>
</evidence>
<dbReference type="Gene3D" id="1.10.1520.10">
    <property type="entry name" value="Ribonuclease III domain"/>
    <property type="match status" value="1"/>
</dbReference>
<dbReference type="PROSITE" id="PS50137">
    <property type="entry name" value="DS_RBD"/>
    <property type="match status" value="1"/>
</dbReference>
<keyword evidence="11 16" id="KW-0479">Metal-binding</keyword>
<comment type="similarity">
    <text evidence="4">Belongs to the ribonuclease III family.</text>
</comment>
<evidence type="ECO:0000256" key="16">
    <source>
        <dbReference type="HAMAP-Rule" id="MF_00104"/>
    </source>
</evidence>
<comment type="subunit">
    <text evidence="5 16">Homodimer.</text>
</comment>
<keyword evidence="12 16" id="KW-0255">Endonuclease</keyword>
<evidence type="ECO:0000256" key="9">
    <source>
        <dbReference type="ARBA" id="ARBA00022694"/>
    </source>
</evidence>
<comment type="subcellular location">
    <subcellularLocation>
        <location evidence="3 16">Cytoplasm</location>
    </subcellularLocation>
</comment>
<evidence type="ECO:0000256" key="2">
    <source>
        <dbReference type="ARBA" id="ARBA00001946"/>
    </source>
</evidence>
<keyword evidence="9 16" id="KW-0819">tRNA processing</keyword>
<dbReference type="GO" id="GO:0003725">
    <property type="term" value="F:double-stranded RNA binding"/>
    <property type="evidence" value="ECO:0007669"/>
    <property type="project" value="TreeGrafter"/>
</dbReference>
<dbReference type="GeneID" id="29858213"/>
<evidence type="ECO:0000256" key="14">
    <source>
        <dbReference type="ARBA" id="ARBA00022842"/>
    </source>
</evidence>
<feature type="binding site" evidence="16">
    <location>
        <position position="120"/>
    </location>
    <ligand>
        <name>Mg(2+)</name>
        <dbReference type="ChEBI" id="CHEBI:18420"/>
    </ligand>
</feature>
<dbReference type="CDD" id="cd00593">
    <property type="entry name" value="RIBOc"/>
    <property type="match status" value="1"/>
</dbReference>
<dbReference type="HAMAP" id="MF_00104">
    <property type="entry name" value="RNase_III"/>
    <property type="match status" value="1"/>
</dbReference>
<dbReference type="GO" id="GO:0004525">
    <property type="term" value="F:ribonuclease III activity"/>
    <property type="evidence" value="ECO:0007669"/>
    <property type="project" value="UniProtKB-UniRule"/>
</dbReference>
<dbReference type="PANTHER" id="PTHR11207">
    <property type="entry name" value="RIBONUCLEASE III"/>
    <property type="match status" value="1"/>
</dbReference>
<feature type="binding site" evidence="16">
    <location>
        <position position="123"/>
    </location>
    <ligand>
        <name>Mg(2+)</name>
        <dbReference type="ChEBI" id="CHEBI:18420"/>
    </ligand>
</feature>
<keyword evidence="16" id="KW-0699">rRNA-binding</keyword>
<keyword evidence="6 16" id="KW-0963">Cytoplasm</keyword>
<keyword evidence="13 16" id="KW-0378">Hydrolase</keyword>
<dbReference type="EC" id="3.1.26.3" evidence="16"/>
<dbReference type="Gene3D" id="3.30.160.20">
    <property type="match status" value="1"/>
</dbReference>
<feature type="domain" description="DRBM" evidence="17">
    <location>
        <begin position="162"/>
        <end position="231"/>
    </location>
</feature>
<evidence type="ECO:0000259" key="17">
    <source>
        <dbReference type="PROSITE" id="PS50137"/>
    </source>
</evidence>
<dbReference type="CDD" id="cd10845">
    <property type="entry name" value="DSRM_RNAse_III_family"/>
    <property type="match status" value="1"/>
</dbReference>
<dbReference type="GO" id="GO:0042802">
    <property type="term" value="F:identical protein binding"/>
    <property type="evidence" value="ECO:0007669"/>
    <property type="project" value="UniProtKB-ARBA"/>
</dbReference>
<comment type="catalytic activity">
    <reaction evidence="1 16">
        <text>Endonucleolytic cleavage to 5'-phosphomonoester.</text>
        <dbReference type="EC" id="3.1.26.3"/>
    </reaction>
</comment>